<dbReference type="SUPFAM" id="SSF52540">
    <property type="entry name" value="P-loop containing nucleoside triphosphate hydrolases"/>
    <property type="match status" value="1"/>
</dbReference>
<dbReference type="CDD" id="cd03235">
    <property type="entry name" value="ABC_Metallic_Cations"/>
    <property type="match status" value="1"/>
</dbReference>
<evidence type="ECO:0000256" key="1">
    <source>
        <dbReference type="ARBA" id="ARBA00005417"/>
    </source>
</evidence>
<dbReference type="Pfam" id="PF00005">
    <property type="entry name" value="ABC_tran"/>
    <property type="match status" value="1"/>
</dbReference>
<dbReference type="InterPro" id="IPR050153">
    <property type="entry name" value="Metal_Ion_Import_ABC"/>
</dbReference>
<name>A0ABN2P828_9MICC</name>
<evidence type="ECO:0000313" key="7">
    <source>
        <dbReference type="Proteomes" id="UP001500784"/>
    </source>
</evidence>
<comment type="caution">
    <text evidence="6">The sequence shown here is derived from an EMBL/GenBank/DDBJ whole genome shotgun (WGS) entry which is preliminary data.</text>
</comment>
<dbReference type="InterPro" id="IPR003593">
    <property type="entry name" value="AAA+_ATPase"/>
</dbReference>
<sequence length="271" mass="29059">MSRPVIQLRGASMAFGSRTLWQGLDLDINSGEFLAVLGPNGTGKTTLLKVLLGLQPLSAGTVTVNGRRVERGSKDIGYIPQQKSFAPGTPLRARDLVGMGVDGDKWGIRLRRGPVRARVDELLAQVGATSYADAPVGKLSGGELQRLRAAQALATDPDLLLCDEPLLSLDLHHQQAISALIDARAHVNDSAVVFVTHEINPIIDYVDRVLYLAGGQFRTGTPSEVLRSDVLSDMYGSHVEVLRSHGRIVVLGVPDATTHHHGESEADLGPF</sequence>
<dbReference type="SMART" id="SM00382">
    <property type="entry name" value="AAA"/>
    <property type="match status" value="1"/>
</dbReference>
<dbReference type="InterPro" id="IPR003439">
    <property type="entry name" value="ABC_transporter-like_ATP-bd"/>
</dbReference>
<dbReference type="PANTHER" id="PTHR42734:SF17">
    <property type="entry name" value="METAL TRANSPORT SYSTEM ATP-BINDING PROTEIN TM_0124-RELATED"/>
    <property type="match status" value="1"/>
</dbReference>
<evidence type="ECO:0000256" key="4">
    <source>
        <dbReference type="ARBA" id="ARBA00022840"/>
    </source>
</evidence>
<evidence type="ECO:0000256" key="2">
    <source>
        <dbReference type="ARBA" id="ARBA00022448"/>
    </source>
</evidence>
<dbReference type="InterPro" id="IPR027417">
    <property type="entry name" value="P-loop_NTPase"/>
</dbReference>
<organism evidence="6 7">
    <name type="scientific">Arthrobacter gandavensis</name>
    <dbReference type="NCBI Taxonomy" id="169960"/>
    <lineage>
        <taxon>Bacteria</taxon>
        <taxon>Bacillati</taxon>
        <taxon>Actinomycetota</taxon>
        <taxon>Actinomycetes</taxon>
        <taxon>Micrococcales</taxon>
        <taxon>Micrococcaceae</taxon>
        <taxon>Arthrobacter</taxon>
    </lineage>
</organism>
<dbReference type="Proteomes" id="UP001500784">
    <property type="component" value="Unassembled WGS sequence"/>
</dbReference>
<comment type="similarity">
    <text evidence="1">Belongs to the ABC transporter superfamily.</text>
</comment>
<keyword evidence="7" id="KW-1185">Reference proteome</keyword>
<keyword evidence="4 6" id="KW-0067">ATP-binding</keyword>
<dbReference type="GO" id="GO:0005524">
    <property type="term" value="F:ATP binding"/>
    <property type="evidence" value="ECO:0007669"/>
    <property type="project" value="UniProtKB-KW"/>
</dbReference>
<dbReference type="Gene3D" id="3.40.50.300">
    <property type="entry name" value="P-loop containing nucleotide triphosphate hydrolases"/>
    <property type="match status" value="1"/>
</dbReference>
<dbReference type="EMBL" id="BAAALV010000002">
    <property type="protein sequence ID" value="GAA1914417.1"/>
    <property type="molecule type" value="Genomic_DNA"/>
</dbReference>
<dbReference type="PROSITE" id="PS50893">
    <property type="entry name" value="ABC_TRANSPORTER_2"/>
    <property type="match status" value="1"/>
</dbReference>
<feature type="domain" description="ABC transporter" evidence="5">
    <location>
        <begin position="6"/>
        <end position="239"/>
    </location>
</feature>
<protein>
    <submittedName>
        <fullName evidence="6">Metal ABC transporter ATP-binding protein</fullName>
    </submittedName>
</protein>
<gene>
    <name evidence="6" type="ORF">GCM10009688_19190</name>
</gene>
<keyword evidence="3" id="KW-0547">Nucleotide-binding</keyword>
<keyword evidence="2" id="KW-0813">Transport</keyword>
<accession>A0ABN2P828</accession>
<reference evidence="6 7" key="1">
    <citation type="journal article" date="2019" name="Int. J. Syst. Evol. Microbiol.">
        <title>The Global Catalogue of Microorganisms (GCM) 10K type strain sequencing project: providing services to taxonomists for standard genome sequencing and annotation.</title>
        <authorList>
            <consortium name="The Broad Institute Genomics Platform"/>
            <consortium name="The Broad Institute Genome Sequencing Center for Infectious Disease"/>
            <person name="Wu L."/>
            <person name="Ma J."/>
        </authorList>
    </citation>
    <scope>NUCLEOTIDE SEQUENCE [LARGE SCALE GENOMIC DNA]</scope>
    <source>
        <strain evidence="6 7">JCM 13316</strain>
    </source>
</reference>
<proteinExistence type="inferred from homology"/>
<dbReference type="PANTHER" id="PTHR42734">
    <property type="entry name" value="METAL TRANSPORT SYSTEM ATP-BINDING PROTEIN TM_0124-RELATED"/>
    <property type="match status" value="1"/>
</dbReference>
<evidence type="ECO:0000259" key="5">
    <source>
        <dbReference type="PROSITE" id="PS50893"/>
    </source>
</evidence>
<evidence type="ECO:0000256" key="3">
    <source>
        <dbReference type="ARBA" id="ARBA00022741"/>
    </source>
</evidence>
<evidence type="ECO:0000313" key="6">
    <source>
        <dbReference type="EMBL" id="GAA1914417.1"/>
    </source>
</evidence>